<gene>
    <name evidence="1" type="ORF">NBZ79_00590</name>
</gene>
<dbReference type="EMBL" id="CP098747">
    <property type="protein sequence ID" value="USG61472.1"/>
    <property type="molecule type" value="Genomic_DNA"/>
</dbReference>
<dbReference type="Proteomes" id="UP001056291">
    <property type="component" value="Chromosome"/>
</dbReference>
<dbReference type="RefSeq" id="WP_251934524.1">
    <property type="nucleotide sequence ID" value="NZ_CP098747.1"/>
</dbReference>
<evidence type="ECO:0000313" key="2">
    <source>
        <dbReference type="Proteomes" id="UP001056291"/>
    </source>
</evidence>
<protein>
    <submittedName>
        <fullName evidence="1">Uncharacterized protein</fullName>
    </submittedName>
</protein>
<accession>A0ABY4W6D0</accession>
<organism evidence="1 2">
    <name type="scientific">Sneathiella marina</name>
    <dbReference type="NCBI Taxonomy" id="2950108"/>
    <lineage>
        <taxon>Bacteria</taxon>
        <taxon>Pseudomonadati</taxon>
        <taxon>Pseudomonadota</taxon>
        <taxon>Alphaproteobacteria</taxon>
        <taxon>Sneathiellales</taxon>
        <taxon>Sneathiellaceae</taxon>
        <taxon>Sneathiella</taxon>
    </lineage>
</organism>
<reference evidence="1" key="1">
    <citation type="submission" date="2022-06" db="EMBL/GenBank/DDBJ databases">
        <title>Sneathiella actinostolidae sp. nov., isolated from a sea anemonein the Western Pacific Ocean.</title>
        <authorList>
            <person name="Wei M.J."/>
        </authorList>
    </citation>
    <scope>NUCLEOTIDE SEQUENCE</scope>
    <source>
        <strain evidence="1">PHK-P5</strain>
    </source>
</reference>
<evidence type="ECO:0000313" key="1">
    <source>
        <dbReference type="EMBL" id="USG61472.1"/>
    </source>
</evidence>
<name>A0ABY4W6D0_9PROT</name>
<proteinExistence type="predicted"/>
<keyword evidence="2" id="KW-1185">Reference proteome</keyword>
<sequence length="75" mass="8395">MTDPFPHCIRAIVQREDTPEAAVSRIQAVFPYWSLKAIHSGAEADIGDCSDKAYRLKLNSLIEVTAYEDAERDAQ</sequence>